<evidence type="ECO:0000256" key="1">
    <source>
        <dbReference type="SAM" id="Phobius"/>
    </source>
</evidence>
<keyword evidence="1" id="KW-1133">Transmembrane helix</keyword>
<feature type="transmembrane region" description="Helical" evidence="1">
    <location>
        <begin position="20"/>
        <end position="43"/>
    </location>
</feature>
<keyword evidence="1" id="KW-0812">Transmembrane</keyword>
<comment type="caution">
    <text evidence="2">The sequence shown here is derived from an EMBL/GenBank/DDBJ whole genome shotgun (WGS) entry which is preliminary data.</text>
</comment>
<evidence type="ECO:0000313" key="2">
    <source>
        <dbReference type="EMBL" id="GAI72453.1"/>
    </source>
</evidence>
<feature type="transmembrane region" description="Helical" evidence="1">
    <location>
        <begin position="71"/>
        <end position="91"/>
    </location>
</feature>
<keyword evidence="1" id="KW-0472">Membrane</keyword>
<accession>X1QW24</accession>
<dbReference type="EMBL" id="BARW01001198">
    <property type="protein sequence ID" value="GAI72453.1"/>
    <property type="molecule type" value="Genomic_DNA"/>
</dbReference>
<organism evidence="2">
    <name type="scientific">marine sediment metagenome</name>
    <dbReference type="NCBI Taxonomy" id="412755"/>
    <lineage>
        <taxon>unclassified sequences</taxon>
        <taxon>metagenomes</taxon>
        <taxon>ecological metagenomes</taxon>
    </lineage>
</organism>
<feature type="non-terminal residue" evidence="2">
    <location>
        <position position="92"/>
    </location>
</feature>
<sequence length="92" mass="10270">MSNIGVNKEFHDFGKYIQVGAILTIVSITTGMAGFIAMIFIFIAMRSLKRANYTLNNSSLHEFRSKYIKGFISRICGMIILIIGGVNLALFF</sequence>
<protein>
    <submittedName>
        <fullName evidence="2">Uncharacterized protein</fullName>
    </submittedName>
</protein>
<gene>
    <name evidence="2" type="ORF">S12H4_04037</name>
</gene>
<proteinExistence type="predicted"/>
<name>X1QW24_9ZZZZ</name>
<reference evidence="2" key="1">
    <citation type="journal article" date="2014" name="Front. Microbiol.">
        <title>High frequency of phylogenetically diverse reductive dehalogenase-homologous genes in deep subseafloor sedimentary metagenomes.</title>
        <authorList>
            <person name="Kawai M."/>
            <person name="Futagami T."/>
            <person name="Toyoda A."/>
            <person name="Takaki Y."/>
            <person name="Nishi S."/>
            <person name="Hori S."/>
            <person name="Arai W."/>
            <person name="Tsubouchi T."/>
            <person name="Morono Y."/>
            <person name="Uchiyama I."/>
            <person name="Ito T."/>
            <person name="Fujiyama A."/>
            <person name="Inagaki F."/>
            <person name="Takami H."/>
        </authorList>
    </citation>
    <scope>NUCLEOTIDE SEQUENCE</scope>
    <source>
        <strain evidence="2">Expedition CK06-06</strain>
    </source>
</reference>
<dbReference type="AlphaFoldDB" id="X1QW24"/>